<dbReference type="GO" id="GO:0008171">
    <property type="term" value="F:O-methyltransferase activity"/>
    <property type="evidence" value="ECO:0007669"/>
    <property type="project" value="InterPro"/>
</dbReference>
<dbReference type="InterPro" id="IPR029063">
    <property type="entry name" value="SAM-dependent_MTases_sf"/>
</dbReference>
<evidence type="ECO:0000259" key="1">
    <source>
        <dbReference type="Pfam" id="PF00891"/>
    </source>
</evidence>
<dbReference type="SUPFAM" id="SSF46785">
    <property type="entry name" value="Winged helix' DNA-binding domain"/>
    <property type="match status" value="1"/>
</dbReference>
<dbReference type="PANTHER" id="PTHR43712">
    <property type="entry name" value="PUTATIVE (AFU_ORTHOLOGUE AFUA_4G14580)-RELATED"/>
    <property type="match status" value="1"/>
</dbReference>
<dbReference type="InterPro" id="IPR036388">
    <property type="entry name" value="WH-like_DNA-bd_sf"/>
</dbReference>
<dbReference type="Pfam" id="PF00891">
    <property type="entry name" value="Methyltransf_2"/>
    <property type="match status" value="1"/>
</dbReference>
<feature type="domain" description="O-methyltransferase C-terminal" evidence="1">
    <location>
        <begin position="263"/>
        <end position="347"/>
    </location>
</feature>
<dbReference type="InterPro" id="IPR036390">
    <property type="entry name" value="WH_DNA-bd_sf"/>
</dbReference>
<reference evidence="2" key="1">
    <citation type="journal article" date="2020" name="BMC Genomics">
        <title>Correction to: Identification and distribution of gene clusters required for synthesis of sphingolipid metabolism inhibitors in diverse species of the filamentous fungus Fusarium.</title>
        <authorList>
            <person name="Kim H.S."/>
            <person name="Lohmar J.M."/>
            <person name="Busman M."/>
            <person name="Brown D.W."/>
            <person name="Naumann T.A."/>
            <person name="Divon H.H."/>
            <person name="Lysoe E."/>
            <person name="Uhlig S."/>
            <person name="Proctor R.H."/>
        </authorList>
    </citation>
    <scope>NUCLEOTIDE SEQUENCE</scope>
    <source>
        <strain evidence="2">NRRL 22465</strain>
    </source>
</reference>
<protein>
    <recommendedName>
        <fullName evidence="1">O-methyltransferase C-terminal domain-containing protein</fullName>
    </recommendedName>
</protein>
<dbReference type="AlphaFoldDB" id="A0A8H4URR6"/>
<dbReference type="PANTHER" id="PTHR43712:SF12">
    <property type="entry name" value="STERIGMATOCYSTIN 8-O-METHYLTRANSFERASE"/>
    <property type="match status" value="1"/>
</dbReference>
<organism evidence="2 3">
    <name type="scientific">Fusarium zealandicum</name>
    <dbReference type="NCBI Taxonomy" id="1053134"/>
    <lineage>
        <taxon>Eukaryota</taxon>
        <taxon>Fungi</taxon>
        <taxon>Dikarya</taxon>
        <taxon>Ascomycota</taxon>
        <taxon>Pezizomycotina</taxon>
        <taxon>Sordariomycetes</taxon>
        <taxon>Hypocreomycetidae</taxon>
        <taxon>Hypocreales</taxon>
        <taxon>Nectriaceae</taxon>
        <taxon>Fusarium</taxon>
        <taxon>Fusarium staphyleae species complex</taxon>
    </lineage>
</organism>
<dbReference type="OrthoDB" id="1606438at2759"/>
<name>A0A8H4URR6_9HYPO</name>
<dbReference type="EMBL" id="JABEYC010000118">
    <property type="protein sequence ID" value="KAF4982424.1"/>
    <property type="molecule type" value="Genomic_DNA"/>
</dbReference>
<evidence type="ECO:0000313" key="3">
    <source>
        <dbReference type="Proteomes" id="UP000635477"/>
    </source>
</evidence>
<evidence type="ECO:0000313" key="2">
    <source>
        <dbReference type="EMBL" id="KAF4982424.1"/>
    </source>
</evidence>
<dbReference type="SUPFAM" id="SSF53335">
    <property type="entry name" value="S-adenosyl-L-methionine-dependent methyltransferases"/>
    <property type="match status" value="1"/>
</dbReference>
<accession>A0A8H4URR6</accession>
<keyword evidence="3" id="KW-1185">Reference proteome</keyword>
<dbReference type="Gene3D" id="3.40.50.150">
    <property type="entry name" value="Vaccinia Virus protein VP39"/>
    <property type="match status" value="1"/>
</dbReference>
<gene>
    <name evidence="2" type="ORF">FZEAL_1942</name>
</gene>
<comment type="caution">
    <text evidence="2">The sequence shown here is derived from an EMBL/GenBank/DDBJ whole genome shotgun (WGS) entry which is preliminary data.</text>
</comment>
<sequence length="363" mass="40751">MDPRDILPVARDIAKEAETLSQLLGENAAHQLWGHPPHGSEIEKSQSKLLGLAQKLDRSLRGPHDFLHELVASNWDKGAIYCLLERGVLDSIPLNGEADVTQLSKQSGIPEEKLLPMLRLAACEQILCESAEHVFCHGPISRELLADPGLKAFIGFQLSIVIDAIRWGQSMYDWHKTHPEKGDRFAAAMKSVASALDPGNQLLENWFSENDVPQDTVVDIVRMPGITSQFLSDKFPSLQFKVQELPKDLTRFALDTNLTDAPQVYVLKSVLWNLSDQDCNIILKELLTCLKKSPDSIILINDLLSPPPDMFEPHVNKAYRRRDVTVMTMHNAKLRTEMEWISIFREAIPSSGVSLVPNLGQYY</sequence>
<dbReference type="InterPro" id="IPR001077">
    <property type="entry name" value="COMT_C"/>
</dbReference>
<dbReference type="Proteomes" id="UP000635477">
    <property type="component" value="Unassembled WGS sequence"/>
</dbReference>
<reference evidence="2" key="2">
    <citation type="submission" date="2020-05" db="EMBL/GenBank/DDBJ databases">
        <authorList>
            <person name="Kim H.-S."/>
            <person name="Proctor R.H."/>
            <person name="Brown D.W."/>
        </authorList>
    </citation>
    <scope>NUCLEOTIDE SEQUENCE</scope>
    <source>
        <strain evidence="2">NRRL 22465</strain>
    </source>
</reference>
<dbReference type="Gene3D" id="1.10.10.10">
    <property type="entry name" value="Winged helix-like DNA-binding domain superfamily/Winged helix DNA-binding domain"/>
    <property type="match status" value="1"/>
</dbReference>
<proteinExistence type="predicted"/>